<keyword evidence="17" id="KW-1208">Phospholipid metabolism</keyword>
<comment type="pathway">
    <text evidence="4">Lipid metabolism.</text>
</comment>
<evidence type="ECO:0000256" key="7">
    <source>
        <dbReference type="ARBA" id="ARBA00019373"/>
    </source>
</evidence>
<dbReference type="PROSITE" id="PS01315">
    <property type="entry name" value="CDS"/>
    <property type="match status" value="1"/>
</dbReference>
<keyword evidence="21" id="KW-1185">Reference proteome</keyword>
<feature type="transmembrane region" description="Helical" evidence="19">
    <location>
        <begin position="5"/>
        <end position="22"/>
    </location>
</feature>
<evidence type="ECO:0000313" key="20">
    <source>
        <dbReference type="EMBL" id="RXZ61863.1"/>
    </source>
</evidence>
<comment type="caution">
    <text evidence="20">The sequence shown here is derived from an EMBL/GenBank/DDBJ whole genome shotgun (WGS) entry which is preliminary data.</text>
</comment>
<dbReference type="InterPro" id="IPR000374">
    <property type="entry name" value="PC_trans"/>
</dbReference>
<dbReference type="GO" id="GO:0016024">
    <property type="term" value="P:CDP-diacylglycerol biosynthetic process"/>
    <property type="evidence" value="ECO:0007669"/>
    <property type="project" value="UniProtKB-UniPathway"/>
</dbReference>
<feature type="transmembrane region" description="Helical" evidence="19">
    <location>
        <begin position="156"/>
        <end position="179"/>
    </location>
</feature>
<evidence type="ECO:0000256" key="19">
    <source>
        <dbReference type="SAM" id="Phobius"/>
    </source>
</evidence>
<evidence type="ECO:0000256" key="10">
    <source>
        <dbReference type="ARBA" id="ARBA00022679"/>
    </source>
</evidence>
<dbReference type="PANTHER" id="PTHR46382">
    <property type="entry name" value="PHOSPHATIDATE CYTIDYLYLTRANSFERASE"/>
    <property type="match status" value="1"/>
</dbReference>
<keyword evidence="10 18" id="KW-0808">Transferase</keyword>
<keyword evidence="14" id="KW-0443">Lipid metabolism</keyword>
<comment type="pathway">
    <text evidence="3 18">Phospholipid metabolism; CDP-diacylglycerol biosynthesis; CDP-diacylglycerol from sn-glycerol 3-phosphate: step 3/3.</text>
</comment>
<comment type="catalytic activity">
    <reaction evidence="1 18">
        <text>a 1,2-diacyl-sn-glycero-3-phosphate + CTP + H(+) = a CDP-1,2-diacyl-sn-glycerol + diphosphate</text>
        <dbReference type="Rhea" id="RHEA:16229"/>
        <dbReference type="ChEBI" id="CHEBI:15378"/>
        <dbReference type="ChEBI" id="CHEBI:33019"/>
        <dbReference type="ChEBI" id="CHEBI:37563"/>
        <dbReference type="ChEBI" id="CHEBI:58332"/>
        <dbReference type="ChEBI" id="CHEBI:58608"/>
        <dbReference type="EC" id="2.7.7.41"/>
    </reaction>
</comment>
<dbReference type="RefSeq" id="WP_129224961.1">
    <property type="nucleotide sequence ID" value="NZ_SDOZ01000002.1"/>
</dbReference>
<dbReference type="GO" id="GO:0005886">
    <property type="term" value="C:plasma membrane"/>
    <property type="evidence" value="ECO:0007669"/>
    <property type="project" value="UniProtKB-SubCell"/>
</dbReference>
<evidence type="ECO:0000256" key="8">
    <source>
        <dbReference type="ARBA" id="ARBA00022475"/>
    </source>
</evidence>
<feature type="transmembrane region" description="Helical" evidence="19">
    <location>
        <begin position="28"/>
        <end position="49"/>
    </location>
</feature>
<dbReference type="Pfam" id="PF01148">
    <property type="entry name" value="CTP_transf_1"/>
    <property type="match status" value="1"/>
</dbReference>
<keyword evidence="16" id="KW-0594">Phospholipid biosynthesis</keyword>
<feature type="transmembrane region" description="Helical" evidence="19">
    <location>
        <begin position="191"/>
        <end position="213"/>
    </location>
</feature>
<comment type="subcellular location">
    <subcellularLocation>
        <location evidence="2">Cell membrane</location>
        <topology evidence="2">Multi-pass membrane protein</topology>
    </subcellularLocation>
</comment>
<evidence type="ECO:0000256" key="4">
    <source>
        <dbReference type="ARBA" id="ARBA00005189"/>
    </source>
</evidence>
<feature type="transmembrane region" description="Helical" evidence="19">
    <location>
        <begin position="273"/>
        <end position="293"/>
    </location>
</feature>
<feature type="transmembrane region" description="Helical" evidence="19">
    <location>
        <begin position="99"/>
        <end position="116"/>
    </location>
</feature>
<dbReference type="GO" id="GO:0004605">
    <property type="term" value="F:phosphatidate cytidylyltransferase activity"/>
    <property type="evidence" value="ECO:0007669"/>
    <property type="project" value="UniProtKB-EC"/>
</dbReference>
<dbReference type="EMBL" id="SDOZ01000002">
    <property type="protein sequence ID" value="RXZ61863.1"/>
    <property type="molecule type" value="Genomic_DNA"/>
</dbReference>
<evidence type="ECO:0000256" key="13">
    <source>
        <dbReference type="ARBA" id="ARBA00022989"/>
    </source>
</evidence>
<evidence type="ECO:0000256" key="18">
    <source>
        <dbReference type="RuleBase" id="RU003938"/>
    </source>
</evidence>
<evidence type="ECO:0000256" key="5">
    <source>
        <dbReference type="ARBA" id="ARBA00010185"/>
    </source>
</evidence>
<dbReference type="UniPathway" id="UPA00557">
    <property type="reaction ID" value="UER00614"/>
</dbReference>
<dbReference type="AlphaFoldDB" id="A0A4Q2KEW5"/>
<evidence type="ECO:0000256" key="16">
    <source>
        <dbReference type="ARBA" id="ARBA00023209"/>
    </source>
</evidence>
<evidence type="ECO:0000256" key="12">
    <source>
        <dbReference type="ARBA" id="ARBA00022695"/>
    </source>
</evidence>
<evidence type="ECO:0000256" key="14">
    <source>
        <dbReference type="ARBA" id="ARBA00023098"/>
    </source>
</evidence>
<organism evidence="20 21">
    <name type="scientific">Candidatus Borkfalkia ceftriaxoniphila</name>
    <dbReference type="NCBI Taxonomy" id="2508949"/>
    <lineage>
        <taxon>Bacteria</taxon>
        <taxon>Bacillati</taxon>
        <taxon>Bacillota</taxon>
        <taxon>Clostridia</taxon>
        <taxon>Christensenellales</taxon>
        <taxon>Christensenellaceae</taxon>
        <taxon>Candidatus Borkfalkia</taxon>
    </lineage>
</organism>
<keyword evidence="15 19" id="KW-0472">Membrane</keyword>
<keyword evidence="12 18" id="KW-0548">Nucleotidyltransferase</keyword>
<evidence type="ECO:0000256" key="15">
    <source>
        <dbReference type="ARBA" id="ARBA00023136"/>
    </source>
</evidence>
<feature type="transmembrane region" description="Helical" evidence="19">
    <location>
        <begin position="228"/>
        <end position="252"/>
    </location>
</feature>
<evidence type="ECO:0000256" key="11">
    <source>
        <dbReference type="ARBA" id="ARBA00022692"/>
    </source>
</evidence>
<evidence type="ECO:0000256" key="3">
    <source>
        <dbReference type="ARBA" id="ARBA00005119"/>
    </source>
</evidence>
<evidence type="ECO:0000256" key="2">
    <source>
        <dbReference type="ARBA" id="ARBA00004651"/>
    </source>
</evidence>
<keyword evidence="13 19" id="KW-1133">Transmembrane helix</keyword>
<gene>
    <name evidence="20" type="ORF">ESZ91_05610</name>
</gene>
<evidence type="ECO:0000256" key="17">
    <source>
        <dbReference type="ARBA" id="ARBA00023264"/>
    </source>
</evidence>
<dbReference type="Proteomes" id="UP000291269">
    <property type="component" value="Unassembled WGS sequence"/>
</dbReference>
<dbReference type="PANTHER" id="PTHR46382:SF1">
    <property type="entry name" value="PHOSPHATIDATE CYTIDYLYLTRANSFERASE"/>
    <property type="match status" value="1"/>
</dbReference>
<feature type="transmembrane region" description="Helical" evidence="19">
    <location>
        <begin position="125"/>
        <end position="144"/>
    </location>
</feature>
<accession>A0A4Q2KEW5</accession>
<evidence type="ECO:0000313" key="21">
    <source>
        <dbReference type="Proteomes" id="UP000291269"/>
    </source>
</evidence>
<comment type="similarity">
    <text evidence="5 18">Belongs to the CDS family.</text>
</comment>
<dbReference type="EC" id="2.7.7.41" evidence="6 18"/>
<evidence type="ECO:0000256" key="9">
    <source>
        <dbReference type="ARBA" id="ARBA00022516"/>
    </source>
</evidence>
<keyword evidence="9" id="KW-0444">Lipid biosynthesis</keyword>
<keyword evidence="8" id="KW-1003">Cell membrane</keyword>
<name>A0A4Q2KEW5_9FIRM</name>
<reference evidence="20 21" key="1">
    <citation type="journal article" date="2019" name="Gut">
        <title>Antibiotics-induced monodominance of a novel gut bacterial order.</title>
        <authorList>
            <person name="Hildebrand F."/>
            <person name="Moitinho-Silva L."/>
            <person name="Blasche S."/>
            <person name="Jahn M.T."/>
            <person name="Gossmann T.I."/>
            <person name="Heuerta-Cepas J."/>
            <person name="Hercog R."/>
            <person name="Luetge M."/>
            <person name="Bahram M."/>
            <person name="Pryszlak A."/>
            <person name="Alves R.J."/>
            <person name="Waszak S.M."/>
            <person name="Zhu A."/>
            <person name="Ye L."/>
            <person name="Costea P.I."/>
            <person name="Aalvink S."/>
            <person name="Belzer C."/>
            <person name="Forslund S.K."/>
            <person name="Sunagawa S."/>
            <person name="Hentschel U."/>
            <person name="Merten C."/>
            <person name="Patil K.R."/>
            <person name="Benes V."/>
            <person name="Bork P."/>
        </authorList>
    </citation>
    <scope>NUCLEOTIDE SEQUENCE [LARGE SCALE GENOMIC DNA]</scope>
    <source>
        <strain evidence="20 21">HDS1380</strain>
    </source>
</reference>
<evidence type="ECO:0000256" key="1">
    <source>
        <dbReference type="ARBA" id="ARBA00001698"/>
    </source>
</evidence>
<evidence type="ECO:0000256" key="6">
    <source>
        <dbReference type="ARBA" id="ARBA00012487"/>
    </source>
</evidence>
<keyword evidence="11 18" id="KW-0812">Transmembrane</keyword>
<proteinExistence type="inferred from homology"/>
<sequence>MLKRLITGIVYIGIIVGFFFLRHVHTSLFGILVYAFSIIGTLEMIQAFAHKSAQPDGSLAPKVAMTNAQKSAVMTYAVFFAPAYYTVNHLYPGEGYRAMLVLSFVLGIILLCLLVVDRKTTLEGVGASLLCGFYPTAILATMLLTNDLGQGSTLALLLIFTISPIADSFAFVVGSLVKGKKLCPSISPNKTISGAIGGVVFGTGGCLLIYWLYTLTTSYVYAGFGNPWVMFTIVGIICSVMTEFGDLVESVLKRRIGIKDMGKILPGHGGILDRIDGTLFASTFIYIVFVLFIL</sequence>
<protein>
    <recommendedName>
        <fullName evidence="7 18">Phosphatidate cytidylyltransferase</fullName>
        <ecNumber evidence="6 18">2.7.7.41</ecNumber>
    </recommendedName>
</protein>
<dbReference type="OrthoDB" id="9799199at2"/>